<comment type="subunit">
    <text evidence="14">Forms a conjugate with ATG12. Part of the minor complex composed of 4 sets of ATG12-ATG5 and ATG16L1 (400 kDa); this complex interacts with ATG3 leading to disruption of ATG7 interaction and promotion of ATG8-like proteins lipidation. Forms an 800-kDa complex composed of ATG12-ATG5 and ATG16L2. The ATG12-ATG5 conjugate interacts with RAB33A; this interaction is bridged by ATG16L1 and promotes ATG12-ATG5-ATG16L1 complex recruitment to phagophores. Interacts with TECPR1; the interaction is direct and does not take place when ATG16L1 is associated with the ATG5-ATG12 conjugate. Interacts with DHX58/RIG-1, IFIH1/MDA5 and MAVS/IPS-1 in monomeric form as well as in ATG12-ATG5 conjugate form. The interaction with MAVS is further enhanced upon vesicular stomatitis virus (VSV) infection. Interacts with ATG3. Interacts with ATG7 and ATG10. Interacts with FADD. Interacts with Bassoon/BSN; this interaction is important for the regulation of presynaptic autophagy. Interacts with ATG16L2.</text>
</comment>
<keyword evidence="10" id="KW-0007">Acetylation</keyword>
<protein>
    <recommendedName>
        <fullName evidence="4 15">Autophagy protein 5</fullName>
    </recommendedName>
</protein>
<evidence type="ECO:0000313" key="19">
    <source>
        <dbReference type="EMBL" id="CAG2225196.1"/>
    </source>
</evidence>
<dbReference type="FunFam" id="1.10.246.190:FF:000001">
    <property type="entry name" value="Autophagy related 5"/>
    <property type="match status" value="1"/>
</dbReference>
<dbReference type="Gene3D" id="3.10.20.620">
    <property type="match status" value="1"/>
</dbReference>
<keyword evidence="11 15" id="KW-0072">Autophagy</keyword>
<proteinExistence type="inferred from homology"/>
<dbReference type="Pfam" id="PF20638">
    <property type="entry name" value="ATG5_UblA"/>
    <property type="match status" value="1"/>
</dbReference>
<evidence type="ECO:0000256" key="15">
    <source>
        <dbReference type="RuleBase" id="RU361202"/>
    </source>
</evidence>
<comment type="subunit">
    <text evidence="15">Conjugated with ATG12.</text>
</comment>
<evidence type="ECO:0000256" key="5">
    <source>
        <dbReference type="ARBA" id="ARBA00022490"/>
    </source>
</evidence>
<dbReference type="Proteomes" id="UP000683360">
    <property type="component" value="Unassembled WGS sequence"/>
</dbReference>
<evidence type="ECO:0000256" key="7">
    <source>
        <dbReference type="ARBA" id="ARBA00022703"/>
    </source>
</evidence>
<dbReference type="PANTHER" id="PTHR13040:SF2">
    <property type="entry name" value="AUTOPHAGY PROTEIN 5"/>
    <property type="match status" value="1"/>
</dbReference>
<keyword evidence="8 15" id="KW-0832">Ubl conjugation</keyword>
<comment type="subcellular location">
    <subcellularLocation>
        <location evidence="1">Cytoplasm</location>
    </subcellularLocation>
    <subcellularLocation>
        <location evidence="2 15">Preautophagosomal structure membrane</location>
        <topology evidence="2 15">Peripheral membrane protein</topology>
    </subcellularLocation>
</comment>
<dbReference type="InterPro" id="IPR048940">
    <property type="entry name" value="ATG5_HBR"/>
</dbReference>
<comment type="function">
    <text evidence="13">May play an important role in the apoptotic process, possibly within the modified cytoskeleton. Its expression is a relatively late event in the apoptotic process, occurring downstream of caspase activity. Plays a crucial role in IFN-gamma-induced autophagic cell death by interacting with FADD.</text>
</comment>
<evidence type="ECO:0000256" key="9">
    <source>
        <dbReference type="ARBA" id="ARBA00022859"/>
    </source>
</evidence>
<evidence type="ECO:0000256" key="3">
    <source>
        <dbReference type="ARBA" id="ARBA00006910"/>
    </source>
</evidence>
<evidence type="ECO:0000259" key="16">
    <source>
        <dbReference type="Pfam" id="PF04106"/>
    </source>
</evidence>
<evidence type="ECO:0000259" key="17">
    <source>
        <dbReference type="Pfam" id="PF20637"/>
    </source>
</evidence>
<evidence type="ECO:0000256" key="14">
    <source>
        <dbReference type="ARBA" id="ARBA00093583"/>
    </source>
</evidence>
<dbReference type="GO" id="GO:0034274">
    <property type="term" value="C:Atg12-Atg5-Atg16 complex"/>
    <property type="evidence" value="ECO:0007669"/>
    <property type="project" value="TreeGrafter"/>
</dbReference>
<feature type="domain" description="Autophagy protein ATG5 UblB" evidence="16">
    <location>
        <begin position="184"/>
        <end position="265"/>
    </location>
</feature>
<comment type="caution">
    <text evidence="19">The sequence shown here is derived from an EMBL/GenBank/DDBJ whole genome shotgun (WGS) entry which is preliminary data.</text>
</comment>
<name>A0A8S3T3X2_MYTED</name>
<dbReference type="GO" id="GO:0005776">
    <property type="term" value="C:autophagosome"/>
    <property type="evidence" value="ECO:0007669"/>
    <property type="project" value="TreeGrafter"/>
</dbReference>
<keyword evidence="20" id="KW-1185">Reference proteome</keyword>
<dbReference type="InterPro" id="IPR048939">
    <property type="entry name" value="ATG5_UblA"/>
</dbReference>
<dbReference type="PANTHER" id="PTHR13040">
    <property type="entry name" value="AUTOPHAGY PROTEIN 5"/>
    <property type="match status" value="1"/>
</dbReference>
<evidence type="ECO:0000259" key="18">
    <source>
        <dbReference type="Pfam" id="PF20638"/>
    </source>
</evidence>
<dbReference type="InterPro" id="IPR048318">
    <property type="entry name" value="ATG5_UblB"/>
</dbReference>
<keyword evidence="12 15" id="KW-0472">Membrane</keyword>
<evidence type="ECO:0000256" key="4">
    <source>
        <dbReference type="ARBA" id="ARBA00015616"/>
    </source>
</evidence>
<dbReference type="GO" id="GO:0019776">
    <property type="term" value="F:Atg8-family ligase activity"/>
    <property type="evidence" value="ECO:0007669"/>
    <property type="project" value="TreeGrafter"/>
</dbReference>
<feature type="domain" description="Autophagy protein ATG5 alpha-helical bundle region" evidence="17">
    <location>
        <begin position="120"/>
        <end position="175"/>
    </location>
</feature>
<evidence type="ECO:0000256" key="12">
    <source>
        <dbReference type="ARBA" id="ARBA00023136"/>
    </source>
</evidence>
<evidence type="ECO:0000256" key="1">
    <source>
        <dbReference type="ARBA" id="ARBA00004496"/>
    </source>
</evidence>
<dbReference type="GO" id="GO:0034045">
    <property type="term" value="C:phagophore assembly site membrane"/>
    <property type="evidence" value="ECO:0007669"/>
    <property type="project" value="UniProtKB-SubCell"/>
</dbReference>
<feature type="domain" description="Autophagy protein ATG5 UblA" evidence="18">
    <location>
        <begin position="11"/>
        <end position="105"/>
    </location>
</feature>
<keyword evidence="6 15" id="KW-1017">Isopeptide bond</keyword>
<dbReference type="Gene3D" id="3.10.20.90">
    <property type="entry name" value="Phosphatidylinositol 3-kinase Catalytic Subunit, Chain A, domain 1"/>
    <property type="match status" value="1"/>
</dbReference>
<evidence type="ECO:0000313" key="20">
    <source>
        <dbReference type="Proteomes" id="UP000683360"/>
    </source>
</evidence>
<dbReference type="Gene3D" id="1.10.246.190">
    <property type="entry name" value="Autophagy protein Apg5, helix rich domain"/>
    <property type="match status" value="1"/>
</dbReference>
<dbReference type="EMBL" id="CAJPWZ010001840">
    <property type="protein sequence ID" value="CAG2225196.1"/>
    <property type="molecule type" value="Genomic_DNA"/>
</dbReference>
<organism evidence="19 20">
    <name type="scientific">Mytilus edulis</name>
    <name type="common">Blue mussel</name>
    <dbReference type="NCBI Taxonomy" id="6550"/>
    <lineage>
        <taxon>Eukaryota</taxon>
        <taxon>Metazoa</taxon>
        <taxon>Spiralia</taxon>
        <taxon>Lophotrochozoa</taxon>
        <taxon>Mollusca</taxon>
        <taxon>Bivalvia</taxon>
        <taxon>Autobranchia</taxon>
        <taxon>Pteriomorphia</taxon>
        <taxon>Mytilida</taxon>
        <taxon>Mytiloidea</taxon>
        <taxon>Mytilidae</taxon>
        <taxon>Mytilinae</taxon>
        <taxon>Mytilus</taxon>
    </lineage>
</organism>
<comment type="function">
    <text evidence="15">Involved in autophagic vesicle formation.</text>
</comment>
<evidence type="ECO:0000256" key="2">
    <source>
        <dbReference type="ARBA" id="ARBA00004623"/>
    </source>
</evidence>
<gene>
    <name evidence="19" type="ORF">MEDL_38360</name>
</gene>
<evidence type="ECO:0000256" key="10">
    <source>
        <dbReference type="ARBA" id="ARBA00022990"/>
    </source>
</evidence>
<dbReference type="GO" id="GO:0034727">
    <property type="term" value="P:piecemeal microautophagy of the nucleus"/>
    <property type="evidence" value="ECO:0007669"/>
    <property type="project" value="TreeGrafter"/>
</dbReference>
<dbReference type="InterPro" id="IPR042526">
    <property type="entry name" value="Atg5_HR"/>
</dbReference>
<dbReference type="GO" id="GO:0043069">
    <property type="term" value="P:negative regulation of programmed cell death"/>
    <property type="evidence" value="ECO:0007669"/>
    <property type="project" value="UniProtKB-ARBA"/>
</dbReference>
<keyword evidence="7" id="KW-0053">Apoptosis</keyword>
<dbReference type="GO" id="GO:0002376">
    <property type="term" value="P:immune system process"/>
    <property type="evidence" value="ECO:0007669"/>
    <property type="project" value="UniProtKB-KW"/>
</dbReference>
<keyword evidence="5" id="KW-0963">Cytoplasm</keyword>
<dbReference type="GO" id="GO:0000045">
    <property type="term" value="P:autophagosome assembly"/>
    <property type="evidence" value="ECO:0007669"/>
    <property type="project" value="UniProtKB-ARBA"/>
</dbReference>
<evidence type="ECO:0000256" key="13">
    <source>
        <dbReference type="ARBA" id="ARBA00025421"/>
    </source>
</evidence>
<reference evidence="19" key="1">
    <citation type="submission" date="2021-03" db="EMBL/GenBank/DDBJ databases">
        <authorList>
            <person name="Bekaert M."/>
        </authorList>
    </citation>
    <scope>NUCLEOTIDE SEQUENCE</scope>
</reference>
<comment type="similarity">
    <text evidence="3 15">Belongs to the ATG5 family.</text>
</comment>
<dbReference type="GO" id="GO:0061908">
    <property type="term" value="C:phagophore"/>
    <property type="evidence" value="ECO:0007669"/>
    <property type="project" value="TreeGrafter"/>
</dbReference>
<dbReference type="Pfam" id="PF20637">
    <property type="entry name" value="ATG5_HBR"/>
    <property type="match status" value="1"/>
</dbReference>
<dbReference type="GO" id="GO:0000422">
    <property type="term" value="P:autophagy of mitochondrion"/>
    <property type="evidence" value="ECO:0007669"/>
    <property type="project" value="TreeGrafter"/>
</dbReference>
<dbReference type="Pfam" id="PF04106">
    <property type="entry name" value="ATG5_UblB"/>
    <property type="match status" value="1"/>
</dbReference>
<dbReference type="InterPro" id="IPR007239">
    <property type="entry name" value="Atg5"/>
</dbReference>
<dbReference type="FunFam" id="3.10.20.620:FF:000001">
    <property type="entry name" value="Autophagy related 5"/>
    <property type="match status" value="1"/>
</dbReference>
<dbReference type="OrthoDB" id="272162at2759"/>
<keyword evidence="9" id="KW-0391">Immunity</keyword>
<evidence type="ECO:0000256" key="11">
    <source>
        <dbReference type="ARBA" id="ARBA00023006"/>
    </source>
</evidence>
<dbReference type="GO" id="GO:0044233">
    <property type="term" value="C:mitochondria-associated endoplasmic reticulum membrane contact site"/>
    <property type="evidence" value="ECO:0007669"/>
    <property type="project" value="TreeGrafter"/>
</dbReference>
<dbReference type="InterPro" id="IPR042527">
    <property type="entry name" value="Atg5_UblA_dom_sf"/>
</dbReference>
<accession>A0A8S3T3X2</accession>
<sequence length="272" mass="32263">MADDREILKELWEGRIPVRFSLPLEEVDSGEEPESIYLMLPRLSYFPLVTDRVNKHFSKYVNQEEATEMWLAYSEQPLKWHYPIGVLYDLYGDKDSTPWNITVHFQDFPEDEILHCPSKEAVESQFMSMVKEADSLKHRAQIINNMQKRDHKQLWTALLHDRYDQFWSVNKKLMESSGDDMFKYIPFRIYQIDIPNIQKIFKPCNTDGEEQNLGELLHECVPHLWDEDKFTKRVVTHGIEMTLNTPVLWLSQNFSYPDNFLHLCLLDKTDTG</sequence>
<evidence type="ECO:0000256" key="8">
    <source>
        <dbReference type="ARBA" id="ARBA00022843"/>
    </source>
</evidence>
<dbReference type="AlphaFoldDB" id="A0A8S3T3X2"/>
<evidence type="ECO:0000256" key="6">
    <source>
        <dbReference type="ARBA" id="ARBA00022499"/>
    </source>
</evidence>
<dbReference type="GO" id="GO:0006995">
    <property type="term" value="P:cellular response to nitrogen starvation"/>
    <property type="evidence" value="ECO:0007669"/>
    <property type="project" value="TreeGrafter"/>
</dbReference>
<dbReference type="FunFam" id="3.10.20.90:FF:000100">
    <property type="entry name" value="Autophagy related 5"/>
    <property type="match status" value="1"/>
</dbReference>
<dbReference type="GO" id="GO:0006915">
    <property type="term" value="P:apoptotic process"/>
    <property type="evidence" value="ECO:0007669"/>
    <property type="project" value="UniProtKB-KW"/>
</dbReference>